<sequence>MKKKFSPDTASASKSSQFSDQGWPILRRRVSRQCPSQVMCMTFVSPLFPIFCLQLLVRISTPMDSQGLVPAREQVEPPPPSAVLYLVAVLNPPSIFRIPFRIFKFSEFGDVVFAQVLAPNRRATLTTLQSARSLKIVTGDCDHLNTVVNVVLSKQDFYMLQRASRYSVLSKRPHSKHNPPTHACGQGLRRLKIISGSLASYAFLICCWLFFVRILGWHLDLRFCWLVIVKGTWLAFVL</sequence>
<keyword evidence="3" id="KW-1185">Reference proteome</keyword>
<keyword evidence="1" id="KW-1133">Transmembrane helix</keyword>
<keyword evidence="1" id="KW-0812">Transmembrane</keyword>
<dbReference type="AlphaFoldDB" id="A0A6A6WV88"/>
<keyword evidence="1" id="KW-0472">Membrane</keyword>
<dbReference type="Proteomes" id="UP000799757">
    <property type="component" value="Unassembled WGS sequence"/>
</dbReference>
<feature type="transmembrane region" description="Helical" evidence="1">
    <location>
        <begin position="198"/>
        <end position="219"/>
    </location>
</feature>
<evidence type="ECO:0000313" key="3">
    <source>
        <dbReference type="Proteomes" id="UP000799757"/>
    </source>
</evidence>
<reference evidence="2" key="1">
    <citation type="journal article" date="2020" name="Stud. Mycol.">
        <title>101 Dothideomycetes genomes: a test case for predicting lifestyles and emergence of pathogens.</title>
        <authorList>
            <person name="Haridas S."/>
            <person name="Albert R."/>
            <person name="Binder M."/>
            <person name="Bloem J."/>
            <person name="Labutti K."/>
            <person name="Salamov A."/>
            <person name="Andreopoulos B."/>
            <person name="Baker S."/>
            <person name="Barry K."/>
            <person name="Bills G."/>
            <person name="Bluhm B."/>
            <person name="Cannon C."/>
            <person name="Castanera R."/>
            <person name="Culley D."/>
            <person name="Daum C."/>
            <person name="Ezra D."/>
            <person name="Gonzalez J."/>
            <person name="Henrissat B."/>
            <person name="Kuo A."/>
            <person name="Liang C."/>
            <person name="Lipzen A."/>
            <person name="Lutzoni F."/>
            <person name="Magnuson J."/>
            <person name="Mondo S."/>
            <person name="Nolan M."/>
            <person name="Ohm R."/>
            <person name="Pangilinan J."/>
            <person name="Park H.-J."/>
            <person name="Ramirez L."/>
            <person name="Alfaro M."/>
            <person name="Sun H."/>
            <person name="Tritt A."/>
            <person name="Yoshinaga Y."/>
            <person name="Zwiers L.-H."/>
            <person name="Turgeon B."/>
            <person name="Goodwin S."/>
            <person name="Spatafora J."/>
            <person name="Crous P."/>
            <person name="Grigoriev I."/>
        </authorList>
    </citation>
    <scope>NUCLEOTIDE SEQUENCE</scope>
    <source>
        <strain evidence="2">CBS 109.77</strain>
    </source>
</reference>
<protein>
    <submittedName>
        <fullName evidence="2">Uncharacterized protein</fullName>
    </submittedName>
</protein>
<evidence type="ECO:0000313" key="2">
    <source>
        <dbReference type="EMBL" id="KAF2787818.1"/>
    </source>
</evidence>
<gene>
    <name evidence="2" type="ORF">K505DRAFT_395995</name>
</gene>
<evidence type="ECO:0000256" key="1">
    <source>
        <dbReference type="SAM" id="Phobius"/>
    </source>
</evidence>
<name>A0A6A6WV88_9PLEO</name>
<dbReference type="EMBL" id="MU002276">
    <property type="protein sequence ID" value="KAF2787818.1"/>
    <property type="molecule type" value="Genomic_DNA"/>
</dbReference>
<organism evidence="2 3">
    <name type="scientific">Melanomma pulvis-pyrius CBS 109.77</name>
    <dbReference type="NCBI Taxonomy" id="1314802"/>
    <lineage>
        <taxon>Eukaryota</taxon>
        <taxon>Fungi</taxon>
        <taxon>Dikarya</taxon>
        <taxon>Ascomycota</taxon>
        <taxon>Pezizomycotina</taxon>
        <taxon>Dothideomycetes</taxon>
        <taxon>Pleosporomycetidae</taxon>
        <taxon>Pleosporales</taxon>
        <taxon>Melanommataceae</taxon>
        <taxon>Melanomma</taxon>
    </lineage>
</organism>
<proteinExistence type="predicted"/>
<accession>A0A6A6WV88</accession>